<evidence type="ECO:0000313" key="10">
    <source>
        <dbReference type="EMBL" id="RKO62849.1"/>
    </source>
</evidence>
<dbReference type="PANTHER" id="PTHR43197:SF1">
    <property type="entry name" value="UTP--GLUCOSE-1-PHOSPHATE URIDYLYLTRANSFERASE"/>
    <property type="match status" value="1"/>
</dbReference>
<dbReference type="CDD" id="cd02541">
    <property type="entry name" value="UGPase_prokaryotic"/>
    <property type="match status" value="1"/>
</dbReference>
<sequence length="428" mass="48425">MKKIRKAIIPAAGLGTRFLPATKAMPKEMLPIVDKPTIQYIVEEAIESGIEDIIIVTGKGKRAIEDHFDNNFELEQNLKEKGKFDLLEKVRQSSEVEIHYIRQKEPKGLGHAVWCARNFIGDEPFAVLLGDDIVQAEVPCLKQLINQYEETLSSVIAVQTVPDDETHRYGIIDPLSSRGRLYQVKNFVEKPEQGTAPSNLAIIGRYILTPEIFRFLAKQEVGAGGEIQLTDAIRQLNQIQRVFAYQFEGKRYDVGEKLGFIQTTIEFALQNEELRDDVLQFMKQVLERATEEGKDFSCTVAGWTIHPKKRPKKGKIFPAVIMRTPDVVHRNRRKATRFSSEAFPSDRRNAGGGFFLGRANIFSDGFRDTRGSIVFGRRSEFAQGILNTNKKGGGFSDWIKTGPPAYARKYAKWGLGRSLLQFVEKWNG</sequence>
<name>A0A420VGT7_9BACI</name>
<dbReference type="EMBL" id="AZRV01000012">
    <property type="protein sequence ID" value="RKO62849.1"/>
    <property type="molecule type" value="Genomic_DNA"/>
</dbReference>
<dbReference type="Pfam" id="PF00483">
    <property type="entry name" value="NTP_transferase"/>
    <property type="match status" value="1"/>
</dbReference>
<keyword evidence="6 8" id="KW-0548">Nucleotidyltransferase</keyword>
<feature type="domain" description="Nucleotidyl transferase" evidence="9">
    <location>
        <begin position="6"/>
        <end position="262"/>
    </location>
</feature>
<evidence type="ECO:0000313" key="11">
    <source>
        <dbReference type="Proteomes" id="UP000286235"/>
    </source>
</evidence>
<accession>A0A420VGT7</accession>
<evidence type="ECO:0000256" key="7">
    <source>
        <dbReference type="ARBA" id="ARBA00048128"/>
    </source>
</evidence>
<comment type="caution">
    <text evidence="10">The sequence shown here is derived from an EMBL/GenBank/DDBJ whole genome shotgun (WGS) entry which is preliminary data.</text>
</comment>
<dbReference type="PANTHER" id="PTHR43197">
    <property type="entry name" value="UTP--GLUCOSE-1-PHOSPHATE URIDYLYLTRANSFERASE"/>
    <property type="match status" value="1"/>
</dbReference>
<proteinExistence type="inferred from homology"/>
<comment type="similarity">
    <text evidence="3 8">Belongs to the UDPGP type 2 family.</text>
</comment>
<keyword evidence="11" id="KW-1185">Reference proteome</keyword>
<dbReference type="AlphaFoldDB" id="A0A420VGT7"/>
<evidence type="ECO:0000259" key="9">
    <source>
        <dbReference type="Pfam" id="PF00483"/>
    </source>
</evidence>
<dbReference type="Proteomes" id="UP000286235">
    <property type="component" value="Unassembled WGS sequence"/>
</dbReference>
<dbReference type="NCBIfam" id="TIGR01099">
    <property type="entry name" value="galU"/>
    <property type="match status" value="1"/>
</dbReference>
<dbReference type="InterPro" id="IPR029044">
    <property type="entry name" value="Nucleotide-diphossugar_trans"/>
</dbReference>
<dbReference type="GO" id="GO:0003983">
    <property type="term" value="F:UTP:glucose-1-phosphate uridylyltransferase activity"/>
    <property type="evidence" value="ECO:0007669"/>
    <property type="project" value="UniProtKB-EC"/>
</dbReference>
<comment type="catalytic activity">
    <reaction evidence="7 8">
        <text>alpha-D-glucose 1-phosphate + UTP + H(+) = UDP-alpha-D-glucose + diphosphate</text>
        <dbReference type="Rhea" id="RHEA:19889"/>
        <dbReference type="ChEBI" id="CHEBI:15378"/>
        <dbReference type="ChEBI" id="CHEBI:33019"/>
        <dbReference type="ChEBI" id="CHEBI:46398"/>
        <dbReference type="ChEBI" id="CHEBI:58601"/>
        <dbReference type="ChEBI" id="CHEBI:58885"/>
        <dbReference type="EC" id="2.7.7.9"/>
    </reaction>
</comment>
<dbReference type="InterPro" id="IPR005835">
    <property type="entry name" value="NTP_transferase_dom"/>
</dbReference>
<evidence type="ECO:0000256" key="6">
    <source>
        <dbReference type="ARBA" id="ARBA00022695"/>
    </source>
</evidence>
<dbReference type="InterPro" id="IPR005771">
    <property type="entry name" value="GalU_uridylyltTrfase_bac/arc"/>
</dbReference>
<keyword evidence="5 8" id="KW-0808">Transferase</keyword>
<evidence type="ECO:0000256" key="1">
    <source>
        <dbReference type="ARBA" id="ARBA00005164"/>
    </source>
</evidence>
<gene>
    <name evidence="10" type="ORF">Cdeb_00579</name>
</gene>
<evidence type="ECO:0000256" key="8">
    <source>
        <dbReference type="RuleBase" id="RU361259"/>
    </source>
</evidence>
<evidence type="ECO:0000256" key="2">
    <source>
        <dbReference type="ARBA" id="ARBA00005189"/>
    </source>
</evidence>
<dbReference type="EC" id="2.7.7.9" evidence="4 8"/>
<comment type="pathway">
    <text evidence="1">Glycolipid metabolism; diglucosyl-diacylglycerol biosynthesis.</text>
</comment>
<evidence type="ECO:0000256" key="4">
    <source>
        <dbReference type="ARBA" id="ARBA00012415"/>
    </source>
</evidence>
<dbReference type="GO" id="GO:0006011">
    <property type="term" value="P:UDP-alpha-D-glucose metabolic process"/>
    <property type="evidence" value="ECO:0007669"/>
    <property type="project" value="InterPro"/>
</dbReference>
<protein>
    <recommendedName>
        <fullName evidence="4 8">UTP--glucose-1-phosphate uridylyltransferase</fullName>
        <ecNumber evidence="4 8">2.7.7.9</ecNumber>
    </recommendedName>
    <alternativeName>
        <fullName evidence="8">UDP-glucose pyrophosphorylase</fullName>
    </alternativeName>
</protein>
<dbReference type="SUPFAM" id="SSF53448">
    <property type="entry name" value="Nucleotide-diphospho-sugar transferases"/>
    <property type="match status" value="1"/>
</dbReference>
<evidence type="ECO:0000256" key="5">
    <source>
        <dbReference type="ARBA" id="ARBA00022679"/>
    </source>
</evidence>
<reference evidence="10 11" key="1">
    <citation type="submission" date="2013-12" db="EMBL/GenBank/DDBJ databases">
        <title>Genome and proteome characterization of Caldibacillus debilis GB1 derived from a cellulolytic aero-tolerant co-culture.</title>
        <authorList>
            <person name="Wushke S.T."/>
            <person name="Zhang X."/>
            <person name="Fristensky B."/>
            <person name="Wilkins J.A."/>
            <person name="Levin D.B."/>
            <person name="Sparling R."/>
        </authorList>
    </citation>
    <scope>NUCLEOTIDE SEQUENCE [LARGE SCALE GENOMIC DNA]</scope>
    <source>
        <strain evidence="10 11">GB1</strain>
    </source>
</reference>
<evidence type="ECO:0000256" key="3">
    <source>
        <dbReference type="ARBA" id="ARBA00006890"/>
    </source>
</evidence>
<dbReference type="FunFam" id="3.90.550.10:FF:000045">
    <property type="entry name" value="UTP--glucose-1-phosphate uridylyltransferase"/>
    <property type="match status" value="1"/>
</dbReference>
<dbReference type="Gene3D" id="3.90.550.10">
    <property type="entry name" value="Spore Coat Polysaccharide Biosynthesis Protein SpsA, Chain A"/>
    <property type="match status" value="1"/>
</dbReference>
<comment type="pathway">
    <text evidence="2">Lipid metabolism.</text>
</comment>
<organism evidence="10 11">
    <name type="scientific">Caldibacillus debilis GB1</name>
    <dbReference type="NCBI Taxonomy" id="1339248"/>
    <lineage>
        <taxon>Bacteria</taxon>
        <taxon>Bacillati</taxon>
        <taxon>Bacillota</taxon>
        <taxon>Bacilli</taxon>
        <taxon>Bacillales</taxon>
        <taxon>Bacillaceae</taxon>
        <taxon>Caldibacillus</taxon>
    </lineage>
</organism>